<dbReference type="EMBL" id="CQEJ01000012">
    <property type="protein sequence ID" value="CNL19542.1"/>
    <property type="molecule type" value="Genomic_DNA"/>
</dbReference>
<dbReference type="NCBIfam" id="TIGR02497">
    <property type="entry name" value="yscI_hrpB_dom"/>
    <property type="match status" value="1"/>
</dbReference>
<proteinExistence type="predicted"/>
<dbReference type="Proteomes" id="UP000041595">
    <property type="component" value="Unassembled WGS sequence"/>
</dbReference>
<gene>
    <name evidence="1" type="ORF">ERS137965_02327</name>
</gene>
<dbReference type="GO" id="GO:0030254">
    <property type="term" value="P:protein secretion by the type III secretion system"/>
    <property type="evidence" value="ECO:0007669"/>
    <property type="project" value="InterPro"/>
</dbReference>
<name>A0A0T9U505_YERAL</name>
<dbReference type="eggNOG" id="ENOG5033A37">
    <property type="taxonomic scope" value="Bacteria"/>
</dbReference>
<accession>A0A0T9U505</accession>
<evidence type="ECO:0000313" key="1">
    <source>
        <dbReference type="EMBL" id="CNL19542.1"/>
    </source>
</evidence>
<reference evidence="1 2" key="1">
    <citation type="submission" date="2015-03" db="EMBL/GenBank/DDBJ databases">
        <authorList>
            <person name="Murphy D."/>
        </authorList>
    </citation>
    <scope>NUCLEOTIDE SEQUENCE [LARGE SCALE GENOMIC DNA]</scope>
    <source>
        <strain evidence="1 2">IP06005</strain>
    </source>
</reference>
<protein>
    <submittedName>
        <fullName evidence="1">Putative type III secretion apparatus</fullName>
    </submittedName>
</protein>
<dbReference type="STRING" id="1453495.AT01_1118"/>
<dbReference type="AlphaFoldDB" id="A0A0T9U505"/>
<organism evidence="1 2">
    <name type="scientific">Yersinia aldovae</name>
    <dbReference type="NCBI Taxonomy" id="29483"/>
    <lineage>
        <taxon>Bacteria</taxon>
        <taxon>Pseudomonadati</taxon>
        <taxon>Pseudomonadota</taxon>
        <taxon>Gammaproteobacteria</taxon>
        <taxon>Enterobacterales</taxon>
        <taxon>Yersiniaceae</taxon>
        <taxon>Yersinia</taxon>
    </lineage>
</organism>
<evidence type="ECO:0000313" key="2">
    <source>
        <dbReference type="Proteomes" id="UP000041595"/>
    </source>
</evidence>
<sequence length="91" mass="9081">MSMINSSAATDLAASAKTLNAPALSVASSEKVTAFNKLLYAGTPQGDVGALSPSQMLVQQANILSTTVGVDLGAKIAGAVSQSVNKLANMT</sequence>
<dbReference type="RefSeq" id="WP_042839428.1">
    <property type="nucleotide sequence ID" value="NZ_CABHQG010000253.1"/>
</dbReference>
<dbReference type="InterPro" id="IPR012670">
    <property type="entry name" value="T3SS_YscI/HrpB"/>
</dbReference>